<dbReference type="EMBL" id="SFCC01000009">
    <property type="protein sequence ID" value="RZQ62466.1"/>
    <property type="molecule type" value="Genomic_DNA"/>
</dbReference>
<evidence type="ECO:0000256" key="4">
    <source>
        <dbReference type="ARBA" id="ARBA00023163"/>
    </source>
</evidence>
<proteinExistence type="predicted"/>
<dbReference type="AlphaFoldDB" id="A0A4Q7J6K2"/>
<evidence type="ECO:0000259" key="5">
    <source>
        <dbReference type="PROSITE" id="PS01124"/>
    </source>
</evidence>
<comment type="caution">
    <text evidence="6">The sequence shown here is derived from an EMBL/GenBank/DDBJ whole genome shotgun (WGS) entry which is preliminary data.</text>
</comment>
<dbReference type="InterPro" id="IPR018062">
    <property type="entry name" value="HTH_AraC-typ_CS"/>
</dbReference>
<dbReference type="InterPro" id="IPR018060">
    <property type="entry name" value="HTH_AraC"/>
</dbReference>
<keyword evidence="3" id="KW-0010">Activator</keyword>
<evidence type="ECO:0000256" key="1">
    <source>
        <dbReference type="ARBA" id="ARBA00023015"/>
    </source>
</evidence>
<keyword evidence="4" id="KW-0804">Transcription</keyword>
<evidence type="ECO:0000256" key="3">
    <source>
        <dbReference type="ARBA" id="ARBA00023159"/>
    </source>
</evidence>
<dbReference type="InterPro" id="IPR003313">
    <property type="entry name" value="AraC-bd"/>
</dbReference>
<keyword evidence="7" id="KW-1185">Reference proteome</keyword>
<feature type="domain" description="HTH araC/xylS-type" evidence="5">
    <location>
        <begin position="154"/>
        <end position="251"/>
    </location>
</feature>
<organism evidence="6 7">
    <name type="scientific">Amycolatopsis suaedae</name>
    <dbReference type="NCBI Taxonomy" id="2510978"/>
    <lineage>
        <taxon>Bacteria</taxon>
        <taxon>Bacillati</taxon>
        <taxon>Actinomycetota</taxon>
        <taxon>Actinomycetes</taxon>
        <taxon>Pseudonocardiales</taxon>
        <taxon>Pseudonocardiaceae</taxon>
        <taxon>Amycolatopsis</taxon>
    </lineage>
</organism>
<dbReference type="Pfam" id="PF12833">
    <property type="entry name" value="HTH_18"/>
    <property type="match status" value="1"/>
</dbReference>
<dbReference type="OrthoDB" id="2060755at2"/>
<accession>A0A4Q7J6K2</accession>
<dbReference type="PROSITE" id="PS01124">
    <property type="entry name" value="HTH_ARAC_FAMILY_2"/>
    <property type="match status" value="1"/>
</dbReference>
<dbReference type="SUPFAM" id="SSF51215">
    <property type="entry name" value="Regulatory protein AraC"/>
    <property type="match status" value="1"/>
</dbReference>
<dbReference type="Gene3D" id="1.10.10.60">
    <property type="entry name" value="Homeodomain-like"/>
    <property type="match status" value="2"/>
</dbReference>
<dbReference type="InterPro" id="IPR009057">
    <property type="entry name" value="Homeodomain-like_sf"/>
</dbReference>
<dbReference type="InterPro" id="IPR050204">
    <property type="entry name" value="AraC_XylS_family_regulators"/>
</dbReference>
<sequence>MEEFAHYNWHQAMSGLAMLHARFLHHEFSRHAHDTYTIGVLDSGREELRYGRDTEYAGAGAIVLINPEIVHTGRSVDEYGWSYVALYPPVWLVRSLLGAQPVFTSRIVNDPRLARQLRALPNADADDLTIVLRRLFAEHATPYTDPEAGPGLAQEAQQLLLDQFRDPPGLAELASRFGVSQYSVLRAFRHRYGMPPHAYLNQYRVGLARRLIERGHPLPDVATEVGFVDQAHLTRHFRRMVGTTPGRYQRAAQERTRPLG</sequence>
<dbReference type="SMART" id="SM00342">
    <property type="entry name" value="HTH_ARAC"/>
    <property type="match status" value="1"/>
</dbReference>
<evidence type="ECO:0000256" key="2">
    <source>
        <dbReference type="ARBA" id="ARBA00023125"/>
    </source>
</evidence>
<evidence type="ECO:0000313" key="7">
    <source>
        <dbReference type="Proteomes" id="UP000292003"/>
    </source>
</evidence>
<dbReference type="GO" id="GO:0043565">
    <property type="term" value="F:sequence-specific DNA binding"/>
    <property type="evidence" value="ECO:0007669"/>
    <property type="project" value="InterPro"/>
</dbReference>
<dbReference type="Pfam" id="PF02311">
    <property type="entry name" value="AraC_binding"/>
    <property type="match status" value="1"/>
</dbReference>
<dbReference type="SUPFAM" id="SSF46689">
    <property type="entry name" value="Homeodomain-like"/>
    <property type="match status" value="2"/>
</dbReference>
<evidence type="ECO:0000313" key="6">
    <source>
        <dbReference type="EMBL" id="RZQ62466.1"/>
    </source>
</evidence>
<dbReference type="PROSITE" id="PS00041">
    <property type="entry name" value="HTH_ARAC_FAMILY_1"/>
    <property type="match status" value="1"/>
</dbReference>
<gene>
    <name evidence="6" type="ORF">EWH70_19620</name>
</gene>
<dbReference type="Proteomes" id="UP000292003">
    <property type="component" value="Unassembled WGS sequence"/>
</dbReference>
<dbReference type="InterPro" id="IPR037923">
    <property type="entry name" value="HTH-like"/>
</dbReference>
<name>A0A4Q7J6K2_9PSEU</name>
<dbReference type="RefSeq" id="WP_130476893.1">
    <property type="nucleotide sequence ID" value="NZ_SFCC01000009.1"/>
</dbReference>
<keyword evidence="1" id="KW-0805">Transcription regulation</keyword>
<dbReference type="PANTHER" id="PTHR46796">
    <property type="entry name" value="HTH-TYPE TRANSCRIPTIONAL ACTIVATOR RHAS-RELATED"/>
    <property type="match status" value="1"/>
</dbReference>
<protein>
    <submittedName>
        <fullName evidence="6">AraC family transcriptional regulator</fullName>
    </submittedName>
</protein>
<dbReference type="PANTHER" id="PTHR46796:SF2">
    <property type="entry name" value="TRANSCRIPTIONAL REGULATORY PROTEIN"/>
    <property type="match status" value="1"/>
</dbReference>
<reference evidence="6 7" key="1">
    <citation type="submission" date="2019-02" db="EMBL/GenBank/DDBJ databases">
        <title>Draft genome sequence of Amycolatopsis sp. 8-3EHSu isolated from roots of Suaeda maritima.</title>
        <authorList>
            <person name="Duangmal K."/>
            <person name="Chantavorakit T."/>
        </authorList>
    </citation>
    <scope>NUCLEOTIDE SEQUENCE [LARGE SCALE GENOMIC DNA]</scope>
    <source>
        <strain evidence="6 7">8-3EHSu</strain>
    </source>
</reference>
<dbReference type="GO" id="GO:0003700">
    <property type="term" value="F:DNA-binding transcription factor activity"/>
    <property type="evidence" value="ECO:0007669"/>
    <property type="project" value="InterPro"/>
</dbReference>
<keyword evidence="2" id="KW-0238">DNA-binding</keyword>